<dbReference type="SMART" id="SM00397">
    <property type="entry name" value="t_SNARE"/>
    <property type="match status" value="2"/>
</dbReference>
<evidence type="ECO:0000313" key="7">
    <source>
        <dbReference type="Proteomes" id="UP000757232"/>
    </source>
</evidence>
<dbReference type="InterPro" id="IPR015947">
    <property type="entry name" value="PUA-like_sf"/>
</dbReference>
<comment type="subcellular location">
    <subcellularLocation>
        <location evidence="2">Nucleus</location>
    </subcellularLocation>
</comment>
<reference evidence="6" key="1">
    <citation type="submission" date="2016-06" db="EMBL/GenBank/DDBJ databases">
        <title>Draft Genome sequence of the fungus Inonotus baumii.</title>
        <authorList>
            <person name="Zhu H."/>
            <person name="Lin W."/>
        </authorList>
    </citation>
    <scope>NUCLEOTIDE SEQUENCE</scope>
    <source>
        <strain evidence="6">821</strain>
    </source>
</reference>
<dbReference type="PANTHER" id="PTHR14140">
    <property type="entry name" value="E3 UBIQUITIN-PROTEIN LIGASE UHRF-RELATED"/>
    <property type="match status" value="1"/>
</dbReference>
<dbReference type="Gene3D" id="1.20.5.110">
    <property type="match status" value="2"/>
</dbReference>
<feature type="region of interest" description="Disordered" evidence="3">
    <location>
        <begin position="887"/>
        <end position="963"/>
    </location>
</feature>
<feature type="compositionally biased region" description="Polar residues" evidence="3">
    <location>
        <begin position="784"/>
        <end position="797"/>
    </location>
</feature>
<dbReference type="Proteomes" id="UP000757232">
    <property type="component" value="Unassembled WGS sequence"/>
</dbReference>
<dbReference type="EMBL" id="LNZH02000215">
    <property type="protein sequence ID" value="OCB84629.1"/>
    <property type="molecule type" value="Genomic_DNA"/>
</dbReference>
<dbReference type="SUPFAM" id="SSF58038">
    <property type="entry name" value="SNARE fusion complex"/>
    <property type="match status" value="2"/>
</dbReference>
<feature type="region of interest" description="Disordered" evidence="3">
    <location>
        <begin position="1"/>
        <end position="180"/>
    </location>
</feature>
<dbReference type="PROSITE" id="PS50192">
    <property type="entry name" value="T_SNARE"/>
    <property type="match status" value="1"/>
</dbReference>
<dbReference type="AlphaFoldDB" id="A0A9Q5HRP1"/>
<proteinExistence type="predicted"/>
<dbReference type="SUPFAM" id="SSF88697">
    <property type="entry name" value="PUA domain-like"/>
    <property type="match status" value="1"/>
</dbReference>
<feature type="compositionally biased region" description="Basic and acidic residues" evidence="3">
    <location>
        <begin position="131"/>
        <end position="143"/>
    </location>
</feature>
<dbReference type="InterPro" id="IPR000727">
    <property type="entry name" value="T_SNARE_dom"/>
</dbReference>
<keyword evidence="7" id="KW-1185">Reference proteome</keyword>
<dbReference type="Gene3D" id="2.40.40.10">
    <property type="entry name" value="RlpA-like domain"/>
    <property type="match status" value="1"/>
</dbReference>
<feature type="domain" description="YDG" evidence="5">
    <location>
        <begin position="559"/>
        <end position="712"/>
    </location>
</feature>
<comment type="caution">
    <text evidence="6">The sequence shown here is derived from an EMBL/GenBank/DDBJ whole genome shotgun (WGS) entry which is preliminary data.</text>
</comment>
<dbReference type="PANTHER" id="PTHR14140:SF27">
    <property type="entry name" value="OS04G0289800 PROTEIN"/>
    <property type="match status" value="1"/>
</dbReference>
<dbReference type="InterPro" id="IPR003105">
    <property type="entry name" value="SRA_YDG"/>
</dbReference>
<feature type="compositionally biased region" description="Low complexity" evidence="3">
    <location>
        <begin position="887"/>
        <end position="958"/>
    </location>
</feature>
<dbReference type="GO" id="GO:0061630">
    <property type="term" value="F:ubiquitin protein ligase activity"/>
    <property type="evidence" value="ECO:0007669"/>
    <property type="project" value="TreeGrafter"/>
</dbReference>
<name>A0A9Q5HRP1_SANBA</name>
<dbReference type="Gene3D" id="2.30.280.10">
    <property type="entry name" value="SRA-YDG"/>
    <property type="match status" value="1"/>
</dbReference>
<dbReference type="OrthoDB" id="2270193at2759"/>
<feature type="region of interest" description="Disordered" evidence="3">
    <location>
        <begin position="452"/>
        <end position="511"/>
    </location>
</feature>
<feature type="domain" description="T-SNARE coiled-coil homology" evidence="4">
    <location>
        <begin position="348"/>
        <end position="410"/>
    </location>
</feature>
<dbReference type="GO" id="GO:0016567">
    <property type="term" value="P:protein ubiquitination"/>
    <property type="evidence" value="ECO:0007669"/>
    <property type="project" value="TreeGrafter"/>
</dbReference>
<evidence type="ECO:0000259" key="4">
    <source>
        <dbReference type="PROSITE" id="PS50192"/>
    </source>
</evidence>
<sequence>MSWFKKNKSQPLIPPVEASPALNRGSTSPGSTGPPSYRSSATTYVASRDGDLSDPRAYGNTYRQNCDGPAYNGAYRQNSDGSVYGEPNRPNYGRQHSDPGIGYNDDSMQPPPVDRYSDRNEYGATSVVSDPYRRGERDLDADRNALFAGSAPPSETPRDRFYDGPTAGRPPPTTGEENEEDVDEVIKQTRFLKQDTVQTTRNALRIAREAEEVGRSTLLRLGEQSEKIADTERHIDVAKGHALRAEDNADEIKKLNRSIFIPAVTFNKDAKRLAQERKREQRYQEEMTERELTMQEVRDSQNRVGRGATFGFQNSEGIAGRRQMTSTELAMRKEQRKRYQFEATESDDEMENEIEDNLDEILDATKRMKALGLSMGSELETQNQRLVRVTDKTDRLGMKVDINTAKLNRIVRRFWFGLQAMARITEAERERLANIERNKKLLEELGLDDVKNTMLATKPKPQPPAKESKKRKPKKDEMKENEQDDEEGRPRKSARVVEATAESNGLRRSRRNTGKKIDYAVIEQDRSARTYRVATYTHVDMEGEPRSVNKRTQNPKQYGHIPGVDIGAWWETREACSLDAIHAPWVAGISPGPQGAYSIALSGGYDDDVDLGNGFTFTGSGGRDLKGTKDKPKNLRTAPQSSDQTFENHFNKSLLKSSQTKRPVRVIRGYKSHSPFAPVEGYRYDGLYTVEKAWQEIGVNTKFLVCKFAFKRLPGQPPLPKRDLDAEAEEELNGNRSSDEDEEDEETHVASTQDTESSTQVDDDAEGENDEEAHDKLARAHGSVNVTERGSTPQSDWKLSKRFDGARCTNYAAGLSGSFMQQYGSGEHCFEPITITYNGRSTQAQIMDRCAGCPFGAIDLTESLFEFFAPLDQGEFYASWSFGSGNTEPSTTSSSSPPPSSTSTWTPESTSWSSTSTWSSSSSTSTWSSSSSTSTSSPTSTTSTSTSSSTGATASGTSGPDSNSVLDVLDYAVVQLGGLISDAMQVNLETAESL</sequence>
<dbReference type="SUPFAM" id="SSF50685">
    <property type="entry name" value="Barwin-like endoglucanases"/>
    <property type="match status" value="1"/>
</dbReference>
<accession>A0A9Q5HRP1</accession>
<dbReference type="GO" id="GO:0044027">
    <property type="term" value="P:negative regulation of gene expression via chromosomal CpG island methylation"/>
    <property type="evidence" value="ECO:0007669"/>
    <property type="project" value="TreeGrafter"/>
</dbReference>
<feature type="compositionally biased region" description="Polar residues" evidence="3">
    <location>
        <begin position="749"/>
        <end position="760"/>
    </location>
</feature>
<feature type="compositionally biased region" description="Low complexity" evidence="3">
    <location>
        <begin position="24"/>
        <end position="40"/>
    </location>
</feature>
<evidence type="ECO:0000256" key="3">
    <source>
        <dbReference type="SAM" id="MobiDB-lite"/>
    </source>
</evidence>
<dbReference type="GO" id="GO:0005634">
    <property type="term" value="C:nucleus"/>
    <property type="evidence" value="ECO:0007669"/>
    <property type="project" value="UniProtKB-SubCell"/>
</dbReference>
<dbReference type="CDD" id="cd15857">
    <property type="entry name" value="SNARE_SEC9C"/>
    <property type="match status" value="1"/>
</dbReference>
<dbReference type="PROSITE" id="PS51015">
    <property type="entry name" value="YDG"/>
    <property type="match status" value="1"/>
</dbReference>
<evidence type="ECO:0000256" key="2">
    <source>
        <dbReference type="PROSITE-ProRule" id="PRU00358"/>
    </source>
</evidence>
<organism evidence="6 7">
    <name type="scientific">Sanghuangporus baumii</name>
    <name type="common">Phellinus baumii</name>
    <dbReference type="NCBI Taxonomy" id="108892"/>
    <lineage>
        <taxon>Eukaryota</taxon>
        <taxon>Fungi</taxon>
        <taxon>Dikarya</taxon>
        <taxon>Basidiomycota</taxon>
        <taxon>Agaricomycotina</taxon>
        <taxon>Agaricomycetes</taxon>
        <taxon>Hymenochaetales</taxon>
        <taxon>Hymenochaetaceae</taxon>
        <taxon>Sanghuangporus</taxon>
    </lineage>
</organism>
<evidence type="ECO:0000256" key="1">
    <source>
        <dbReference type="ARBA" id="ARBA00023242"/>
    </source>
</evidence>
<gene>
    <name evidence="6" type="ORF">A7U60_g8618</name>
</gene>
<protein>
    <submittedName>
        <fullName evidence="6">Synaptosome-associated proteinsynaptosomal-associated protein 25</fullName>
    </submittedName>
</protein>
<keyword evidence="1 2" id="KW-0539">Nucleus</keyword>
<feature type="region of interest" description="Disordered" evidence="3">
    <location>
        <begin position="716"/>
        <end position="798"/>
    </location>
</feature>
<dbReference type="CDD" id="cd15886">
    <property type="entry name" value="SNARE_SEC9N"/>
    <property type="match status" value="1"/>
</dbReference>
<evidence type="ECO:0000259" key="5">
    <source>
        <dbReference type="PROSITE" id="PS51015"/>
    </source>
</evidence>
<evidence type="ECO:0000313" key="6">
    <source>
        <dbReference type="EMBL" id="OCB84629.1"/>
    </source>
</evidence>
<dbReference type="CDD" id="cd22191">
    <property type="entry name" value="DPBB_RlpA_EXP_N-like"/>
    <property type="match status" value="1"/>
</dbReference>
<dbReference type="InterPro" id="IPR036987">
    <property type="entry name" value="SRA-YDG_sf"/>
</dbReference>
<dbReference type="SMART" id="SM00466">
    <property type="entry name" value="SRA"/>
    <property type="match status" value="1"/>
</dbReference>
<feature type="region of interest" description="Disordered" evidence="3">
    <location>
        <begin position="620"/>
        <end position="643"/>
    </location>
</feature>
<feature type="compositionally biased region" description="Basic and acidic residues" evidence="3">
    <location>
        <begin position="623"/>
        <end position="633"/>
    </location>
</feature>
<dbReference type="InterPro" id="IPR036908">
    <property type="entry name" value="RlpA-like_sf"/>
</dbReference>
<dbReference type="Pfam" id="PF02182">
    <property type="entry name" value="SAD_SRA"/>
    <property type="match status" value="1"/>
</dbReference>
<dbReference type="InterPro" id="IPR045134">
    <property type="entry name" value="UHRF1/2-like"/>
</dbReference>
<feature type="compositionally biased region" description="Acidic residues" evidence="3">
    <location>
        <begin position="761"/>
        <end position="772"/>
    </location>
</feature>